<dbReference type="EMBL" id="JAAMPJ010000005">
    <property type="protein sequence ID" value="NGY61241.1"/>
    <property type="molecule type" value="Genomic_DNA"/>
</dbReference>
<organism evidence="2 3">
    <name type="scientific">Lentzea alba</name>
    <dbReference type="NCBI Taxonomy" id="2714351"/>
    <lineage>
        <taxon>Bacteria</taxon>
        <taxon>Bacillati</taxon>
        <taxon>Actinomycetota</taxon>
        <taxon>Actinomycetes</taxon>
        <taxon>Pseudonocardiales</taxon>
        <taxon>Pseudonocardiaceae</taxon>
        <taxon>Lentzea</taxon>
    </lineage>
</organism>
<keyword evidence="3" id="KW-1185">Reference proteome</keyword>
<proteinExistence type="predicted"/>
<evidence type="ECO:0000313" key="2">
    <source>
        <dbReference type="EMBL" id="NGY61241.1"/>
    </source>
</evidence>
<protein>
    <submittedName>
        <fullName evidence="2">Uncharacterized protein</fullName>
    </submittedName>
</protein>
<reference evidence="2 3" key="1">
    <citation type="submission" date="2020-03" db="EMBL/GenBank/DDBJ databases">
        <title>Isolation and identification of active actinomycetes.</title>
        <authorList>
            <person name="Sun X."/>
        </authorList>
    </citation>
    <scope>NUCLEOTIDE SEQUENCE [LARGE SCALE GENOMIC DNA]</scope>
    <source>
        <strain evidence="2 3">NEAU-D13</strain>
    </source>
</reference>
<dbReference type="Proteomes" id="UP000481360">
    <property type="component" value="Unassembled WGS sequence"/>
</dbReference>
<comment type="caution">
    <text evidence="2">The sequence shown here is derived from an EMBL/GenBank/DDBJ whole genome shotgun (WGS) entry which is preliminary data.</text>
</comment>
<sequence>MSSTLPPGVFTSTQRHAKCTARRSPSSRFTVHVARCSAPSVALTMSARAFASSAFVVSRW</sequence>
<evidence type="ECO:0000256" key="1">
    <source>
        <dbReference type="SAM" id="MobiDB-lite"/>
    </source>
</evidence>
<dbReference type="AlphaFoldDB" id="A0A7C9VX40"/>
<name>A0A7C9VX40_9PSEU</name>
<accession>A0A7C9VX40</accession>
<gene>
    <name evidence="2" type="ORF">G7043_20145</name>
</gene>
<feature type="compositionally biased region" description="Polar residues" evidence="1">
    <location>
        <begin position="1"/>
        <end position="14"/>
    </location>
</feature>
<evidence type="ECO:0000313" key="3">
    <source>
        <dbReference type="Proteomes" id="UP000481360"/>
    </source>
</evidence>
<feature type="region of interest" description="Disordered" evidence="1">
    <location>
        <begin position="1"/>
        <end position="21"/>
    </location>
</feature>
<dbReference type="RefSeq" id="WP_166047546.1">
    <property type="nucleotide sequence ID" value="NZ_JAAMPJ010000005.1"/>
</dbReference>